<reference evidence="4" key="1">
    <citation type="journal article" date="2015" name="Nature">
        <title>Complex archaea that bridge the gap between prokaryotes and eukaryotes.</title>
        <authorList>
            <person name="Spang A."/>
            <person name="Saw J.H."/>
            <person name="Jorgensen S.L."/>
            <person name="Zaremba-Niedzwiedzka K."/>
            <person name="Martijn J."/>
            <person name="Lind A.E."/>
            <person name="van Eijk R."/>
            <person name="Schleper C."/>
            <person name="Guy L."/>
            <person name="Ettema T.J."/>
        </authorList>
    </citation>
    <scope>NUCLEOTIDE SEQUENCE</scope>
</reference>
<dbReference type="Pfam" id="PF00550">
    <property type="entry name" value="PP-binding"/>
    <property type="match status" value="1"/>
</dbReference>
<dbReference type="Pfam" id="PF13193">
    <property type="entry name" value="AMP-binding_C"/>
    <property type="match status" value="1"/>
</dbReference>
<dbReference type="InterPro" id="IPR025110">
    <property type="entry name" value="AMP-bd_C"/>
</dbReference>
<evidence type="ECO:0000313" key="4">
    <source>
        <dbReference type="EMBL" id="KKL71912.1"/>
    </source>
</evidence>
<evidence type="ECO:0000256" key="2">
    <source>
        <dbReference type="ARBA" id="ARBA00022598"/>
    </source>
</evidence>
<dbReference type="InterPro" id="IPR009081">
    <property type="entry name" value="PP-bd_ACP"/>
</dbReference>
<dbReference type="InterPro" id="IPR001031">
    <property type="entry name" value="Thioesterase"/>
</dbReference>
<organism evidence="4">
    <name type="scientific">marine sediment metagenome</name>
    <dbReference type="NCBI Taxonomy" id="412755"/>
    <lineage>
        <taxon>unclassified sequences</taxon>
        <taxon>metagenomes</taxon>
        <taxon>ecological metagenomes</taxon>
    </lineage>
</organism>
<dbReference type="Pfam" id="PF00975">
    <property type="entry name" value="Thioesterase"/>
    <property type="match status" value="1"/>
</dbReference>
<evidence type="ECO:0000259" key="3">
    <source>
        <dbReference type="PROSITE" id="PS50075"/>
    </source>
</evidence>
<dbReference type="PANTHER" id="PTHR43201:SF5">
    <property type="entry name" value="MEDIUM-CHAIN ACYL-COA LIGASE ACSF2, MITOCHONDRIAL"/>
    <property type="match status" value="1"/>
</dbReference>
<dbReference type="SUPFAM" id="SSF47336">
    <property type="entry name" value="ACP-like"/>
    <property type="match status" value="1"/>
</dbReference>
<dbReference type="InterPro" id="IPR042099">
    <property type="entry name" value="ANL_N_sf"/>
</dbReference>
<sequence length="685" mass="76946">SGTTSRPKLVPLTHNNLCISADNIRETLKLKSIDCCLNIMPLFHIHGLIGATLSTMLAGATIVCTPGFHAPKFFEWMNNFQPTWYTAVPTMHQAILRRTKDNMEIIKHSKLRFIRSSSSALPPQVMIDLENIFNVPVIESYGMTEAAHQMASNPLPPGKRKTGSVGIASGPEIAIMDDEGNLVTSFERGEIVIRGPNVTKGYEHNPKANKKAFINSWFKTGDQGYFDKDNYLIITDRIKEIINRGGEKISPREIDEVLLSHPNILQAVTFTVPHPKLGEEIAAAVVLHDNETATEWEIQKFLAAQIADFKIPRHILILDEIPKGSTGKMQRIGLAEKLNIDAIYEELNFKTEYKAPSTTLEKDLAKIWSNILELDQIGINDNYFQLGGDSIQAGRIITLICETLQVEQIPLVIFLHAPTIEKMAGILNKKEFSLPSASLIAIQKTGSKPPIYCVHGCRGDILTYTDLVLQLGPEQPFYGLRAQGLDGKATIYTQVEDMAAHYVKEIQAIQPEGPYFLAGASTGGNIALEMAQQLISQGKNVAALILMEPVMPEPPESPIHFSNYLQNFGYYLRRIVRYMGKREVLEIIRLLMEILFPKLGRIRRNRKSNLTTRRLVAEMGVPSLKIWRETLNAVNRYIFKTYPCRIILYMSEKNLKFPGNPKIRIVPWIKLFTGPFEAQVVPGQY</sequence>
<dbReference type="GO" id="GO:0006631">
    <property type="term" value="P:fatty acid metabolic process"/>
    <property type="evidence" value="ECO:0007669"/>
    <property type="project" value="TreeGrafter"/>
</dbReference>
<dbReference type="PROSITE" id="PS50075">
    <property type="entry name" value="CARRIER"/>
    <property type="match status" value="1"/>
</dbReference>
<dbReference type="Pfam" id="PF00501">
    <property type="entry name" value="AMP-binding"/>
    <property type="match status" value="1"/>
</dbReference>
<dbReference type="Gene3D" id="3.40.50.12780">
    <property type="entry name" value="N-terminal domain of ligase-like"/>
    <property type="match status" value="1"/>
</dbReference>
<evidence type="ECO:0000256" key="1">
    <source>
        <dbReference type="ARBA" id="ARBA00006432"/>
    </source>
</evidence>
<dbReference type="InterPro" id="IPR000873">
    <property type="entry name" value="AMP-dep_synth/lig_dom"/>
</dbReference>
<comment type="similarity">
    <text evidence="1">Belongs to the ATP-dependent AMP-binding enzyme family.</text>
</comment>
<feature type="non-terminal residue" evidence="4">
    <location>
        <position position="1"/>
    </location>
</feature>
<feature type="non-terminal residue" evidence="4">
    <location>
        <position position="685"/>
    </location>
</feature>
<dbReference type="InterPro" id="IPR029058">
    <property type="entry name" value="AB_hydrolase_fold"/>
</dbReference>
<keyword evidence="2" id="KW-0436">Ligase</keyword>
<dbReference type="Gene3D" id="3.30.300.30">
    <property type="match status" value="1"/>
</dbReference>
<dbReference type="Gene3D" id="1.10.1200.10">
    <property type="entry name" value="ACP-like"/>
    <property type="match status" value="1"/>
</dbReference>
<accession>A0A0F9H9S9</accession>
<dbReference type="PANTHER" id="PTHR43201">
    <property type="entry name" value="ACYL-COA SYNTHETASE"/>
    <property type="match status" value="1"/>
</dbReference>
<dbReference type="GO" id="GO:0031956">
    <property type="term" value="F:medium-chain fatty acid-CoA ligase activity"/>
    <property type="evidence" value="ECO:0007669"/>
    <property type="project" value="TreeGrafter"/>
</dbReference>
<dbReference type="SUPFAM" id="SSF56801">
    <property type="entry name" value="Acetyl-CoA synthetase-like"/>
    <property type="match status" value="1"/>
</dbReference>
<gene>
    <name evidence="4" type="ORF">LCGC14_2090170</name>
</gene>
<comment type="caution">
    <text evidence="4">The sequence shown here is derived from an EMBL/GenBank/DDBJ whole genome shotgun (WGS) entry which is preliminary data.</text>
</comment>
<dbReference type="SUPFAM" id="SSF53474">
    <property type="entry name" value="alpha/beta-Hydrolases"/>
    <property type="match status" value="1"/>
</dbReference>
<feature type="domain" description="Carrier" evidence="3">
    <location>
        <begin position="355"/>
        <end position="431"/>
    </location>
</feature>
<protein>
    <recommendedName>
        <fullName evidence="3">Carrier domain-containing protein</fullName>
    </recommendedName>
</protein>
<name>A0A0F9H9S9_9ZZZZ</name>
<dbReference type="InterPro" id="IPR045851">
    <property type="entry name" value="AMP-bd_C_sf"/>
</dbReference>
<dbReference type="EMBL" id="LAZR01025440">
    <property type="protein sequence ID" value="KKL71912.1"/>
    <property type="molecule type" value="Genomic_DNA"/>
</dbReference>
<proteinExistence type="inferred from homology"/>
<dbReference type="InterPro" id="IPR036736">
    <property type="entry name" value="ACP-like_sf"/>
</dbReference>
<dbReference type="Gene3D" id="3.40.50.1820">
    <property type="entry name" value="alpha/beta hydrolase"/>
    <property type="match status" value="1"/>
</dbReference>
<dbReference type="AlphaFoldDB" id="A0A0F9H9S9"/>